<name>A0A8T0PV45_PANVG</name>
<feature type="transmembrane region" description="Helical" evidence="6">
    <location>
        <begin position="269"/>
        <end position="295"/>
    </location>
</feature>
<evidence type="ECO:0000256" key="6">
    <source>
        <dbReference type="SAM" id="Phobius"/>
    </source>
</evidence>
<feature type="transmembrane region" description="Helical" evidence="6">
    <location>
        <begin position="399"/>
        <end position="422"/>
    </location>
</feature>
<feature type="transmembrane region" description="Helical" evidence="6">
    <location>
        <begin position="159"/>
        <end position="176"/>
    </location>
</feature>
<evidence type="ECO:0000313" key="8">
    <source>
        <dbReference type="Proteomes" id="UP000823388"/>
    </source>
</evidence>
<comment type="subcellular location">
    <subcellularLocation>
        <location evidence="1">Membrane</location>
        <topology evidence="1">Multi-pass membrane protein</topology>
    </subcellularLocation>
</comment>
<keyword evidence="3 6" id="KW-0812">Transmembrane</keyword>
<dbReference type="GO" id="GO:0006828">
    <property type="term" value="P:manganese ion transport"/>
    <property type="evidence" value="ECO:0007669"/>
    <property type="project" value="TreeGrafter"/>
</dbReference>
<evidence type="ECO:0000256" key="4">
    <source>
        <dbReference type="ARBA" id="ARBA00022989"/>
    </source>
</evidence>
<feature type="transmembrane region" description="Helical" evidence="6">
    <location>
        <begin position="434"/>
        <end position="460"/>
    </location>
</feature>
<feature type="transmembrane region" description="Helical" evidence="6">
    <location>
        <begin position="85"/>
        <end position="108"/>
    </location>
</feature>
<dbReference type="AlphaFoldDB" id="A0A8T0PV45"/>
<dbReference type="Pfam" id="PF01566">
    <property type="entry name" value="Nramp"/>
    <property type="match status" value="1"/>
</dbReference>
<dbReference type="PANTHER" id="PTHR11706:SF48">
    <property type="entry name" value="METAL TRANSPORTER NRAT1"/>
    <property type="match status" value="1"/>
</dbReference>
<evidence type="ECO:0000313" key="7">
    <source>
        <dbReference type="EMBL" id="KAG2564808.1"/>
    </source>
</evidence>
<dbReference type="GO" id="GO:0034755">
    <property type="term" value="P:iron ion transmembrane transport"/>
    <property type="evidence" value="ECO:0007669"/>
    <property type="project" value="TreeGrafter"/>
</dbReference>
<evidence type="ECO:0000256" key="1">
    <source>
        <dbReference type="ARBA" id="ARBA00004141"/>
    </source>
</evidence>
<dbReference type="NCBIfam" id="TIGR01197">
    <property type="entry name" value="nramp"/>
    <property type="match status" value="1"/>
</dbReference>
<evidence type="ECO:0000256" key="5">
    <source>
        <dbReference type="ARBA" id="ARBA00023136"/>
    </source>
</evidence>
<protein>
    <submittedName>
        <fullName evidence="7">Uncharacterized protein</fullName>
    </submittedName>
</protein>
<dbReference type="PRINTS" id="PR00447">
    <property type="entry name" value="NATRESASSCMP"/>
</dbReference>
<dbReference type="PANTHER" id="PTHR11706">
    <property type="entry name" value="SOLUTE CARRIER PROTEIN FAMILY 11 MEMBER"/>
    <property type="match status" value="1"/>
</dbReference>
<dbReference type="OrthoDB" id="409173at2759"/>
<dbReference type="NCBIfam" id="NF037982">
    <property type="entry name" value="Nramp_1"/>
    <property type="match status" value="1"/>
</dbReference>
<sequence>MELSADVREIGLEARQVCVLRSGSDTNDHKDKDAESAVDEQVPVEPKWRKFLAHVGPGALVAIGFLDPSNIETDMQAGAEFKYELLWVVLVGLVFALLIQTLAANLGVKTGKHLAELCREEYPRYVTICLWITAELAVICDDIPQVLGTAFAFNILLKIPVWAGVILTVFSTLVFLGVQRFGARKLEFIIAAFMFTMAGCFFGELTYLRPSAREVVKGMFVPSLSGKAAATNAIALFGSIITPYNLFLHSALVLSRKTTPRSVKNINAACRYFLIECSLAFAVAFLINVALVIVAGTVCSSNNLSPADANTCSDLTLQSTPLLLRNVLGRSSSVVYAVALLASGQSTTISCTFSGQVIMQGFLDAKMKSWARNIITRVIAIAPSLIASVASGPTGAAKLIILSSMLLSFELPFTIIPLLKFCNSSKKVGHLKESIYTVVLAWTISLAIIIINAYFIVWVYVDWLIHNHLPKYANALVSIIFFVLMAAYIIAIVYLMFRKDTMVTYIPATERLETGSGGPLVSLADGEKPPPFREDLANNASM</sequence>
<accession>A0A8T0PV45</accession>
<feature type="transmembrane region" description="Helical" evidence="6">
    <location>
        <begin position="188"/>
        <end position="208"/>
    </location>
</feature>
<dbReference type="HAMAP" id="MF_00221">
    <property type="entry name" value="NRAMP"/>
    <property type="match status" value="1"/>
</dbReference>
<dbReference type="GO" id="GO:0005886">
    <property type="term" value="C:plasma membrane"/>
    <property type="evidence" value="ECO:0007669"/>
    <property type="project" value="TreeGrafter"/>
</dbReference>
<feature type="transmembrane region" description="Helical" evidence="6">
    <location>
        <begin position="228"/>
        <end position="248"/>
    </location>
</feature>
<evidence type="ECO:0000256" key="2">
    <source>
        <dbReference type="ARBA" id="ARBA00009965"/>
    </source>
</evidence>
<feature type="transmembrane region" description="Helical" evidence="6">
    <location>
        <begin position="472"/>
        <end position="497"/>
    </location>
</feature>
<feature type="transmembrane region" description="Helical" evidence="6">
    <location>
        <begin position="334"/>
        <end position="353"/>
    </location>
</feature>
<comment type="caution">
    <text evidence="7">The sequence shown here is derived from an EMBL/GenBank/DDBJ whole genome shotgun (WGS) entry which is preliminary data.</text>
</comment>
<feature type="transmembrane region" description="Helical" evidence="6">
    <location>
        <begin position="374"/>
        <end position="393"/>
    </location>
</feature>
<keyword evidence="8" id="KW-1185">Reference proteome</keyword>
<dbReference type="InterPro" id="IPR001046">
    <property type="entry name" value="NRAMP_fam"/>
</dbReference>
<reference evidence="7" key="1">
    <citation type="submission" date="2020-05" db="EMBL/GenBank/DDBJ databases">
        <title>WGS assembly of Panicum virgatum.</title>
        <authorList>
            <person name="Lovell J.T."/>
            <person name="Jenkins J."/>
            <person name="Shu S."/>
            <person name="Juenger T.E."/>
            <person name="Schmutz J."/>
        </authorList>
    </citation>
    <scope>NUCLEOTIDE SEQUENCE</scope>
    <source>
        <strain evidence="7">AP13</strain>
    </source>
</reference>
<evidence type="ECO:0000256" key="3">
    <source>
        <dbReference type="ARBA" id="ARBA00022692"/>
    </source>
</evidence>
<dbReference type="GO" id="GO:0046873">
    <property type="term" value="F:metal ion transmembrane transporter activity"/>
    <property type="evidence" value="ECO:0007669"/>
    <property type="project" value="InterPro"/>
</dbReference>
<gene>
    <name evidence="7" type="ORF">PVAP13_7NG022789</name>
</gene>
<keyword evidence="4 6" id="KW-1133">Transmembrane helix</keyword>
<proteinExistence type="inferred from homology"/>
<dbReference type="EMBL" id="CM029050">
    <property type="protein sequence ID" value="KAG2564808.1"/>
    <property type="molecule type" value="Genomic_DNA"/>
</dbReference>
<keyword evidence="5 6" id="KW-0472">Membrane</keyword>
<dbReference type="Proteomes" id="UP000823388">
    <property type="component" value="Chromosome 7N"/>
</dbReference>
<comment type="similarity">
    <text evidence="2">Belongs to the NRAMP (TC 2.A.55) family.</text>
</comment>
<organism evidence="7 8">
    <name type="scientific">Panicum virgatum</name>
    <name type="common">Blackwell switchgrass</name>
    <dbReference type="NCBI Taxonomy" id="38727"/>
    <lineage>
        <taxon>Eukaryota</taxon>
        <taxon>Viridiplantae</taxon>
        <taxon>Streptophyta</taxon>
        <taxon>Embryophyta</taxon>
        <taxon>Tracheophyta</taxon>
        <taxon>Spermatophyta</taxon>
        <taxon>Magnoliopsida</taxon>
        <taxon>Liliopsida</taxon>
        <taxon>Poales</taxon>
        <taxon>Poaceae</taxon>
        <taxon>PACMAD clade</taxon>
        <taxon>Panicoideae</taxon>
        <taxon>Panicodae</taxon>
        <taxon>Paniceae</taxon>
        <taxon>Panicinae</taxon>
        <taxon>Panicum</taxon>
        <taxon>Panicum sect. Hiantes</taxon>
    </lineage>
</organism>